<dbReference type="GO" id="GO:0001669">
    <property type="term" value="C:acrosomal vesicle"/>
    <property type="evidence" value="ECO:0007669"/>
    <property type="project" value="InterPro"/>
</dbReference>
<reference evidence="2" key="3">
    <citation type="submission" date="2025-09" db="UniProtKB">
        <authorList>
            <consortium name="Ensembl"/>
        </authorList>
    </citation>
    <scope>IDENTIFICATION</scope>
</reference>
<dbReference type="Pfam" id="PF15307">
    <property type="entry name" value="SPACA7"/>
    <property type="match status" value="1"/>
</dbReference>
<feature type="region of interest" description="Disordered" evidence="1">
    <location>
        <begin position="1"/>
        <end position="69"/>
    </location>
</feature>
<dbReference type="Ensembl" id="ENSPSNT00000026751.1">
    <property type="protein sequence ID" value="ENSPSNP00000023784.1"/>
    <property type="gene ID" value="ENSPSNG00000017382.1"/>
</dbReference>
<dbReference type="GeneTree" id="ENSGT00940000168071"/>
<protein>
    <submittedName>
        <fullName evidence="2">Uncharacterized protein</fullName>
    </submittedName>
</protein>
<evidence type="ECO:0000313" key="2">
    <source>
        <dbReference type="Ensembl" id="ENSPSNP00000023784.1"/>
    </source>
</evidence>
<keyword evidence="3" id="KW-1185">Reference proteome</keyword>
<proteinExistence type="predicted"/>
<dbReference type="AlphaFoldDB" id="A0A8C9CW42"/>
<dbReference type="InterPro" id="IPR029301">
    <property type="entry name" value="SPACA7"/>
</dbReference>
<sequence length="256" mass="27689">MGGGEPRPAGSCPVSPAAPPGGRAPQVALPGPPACAPGSQGVSTASEIRAATRSSERSRAAGPDAPHILYPPTPAAGVSERPWVHTARPWPGSGSLGREPQNWESLAPCVGRSLCFLWCLRASPLCVCLHVSWNRGTRACIAGLTVLVCFFQDEILVQEMLEPNKSSFLETQRLPPTSTKTPTKRKKARIKINYQTDTKTMQHEDQVSGRKENELFFNEEDQEILYQIKSLAALEKITESLQKALGKGNWGPPGDR</sequence>
<accession>A0A8C9CW42</accession>
<reference evidence="2" key="2">
    <citation type="submission" date="2025-08" db="UniProtKB">
        <authorList>
            <consortium name="Ensembl"/>
        </authorList>
    </citation>
    <scope>IDENTIFICATION</scope>
</reference>
<evidence type="ECO:0000256" key="1">
    <source>
        <dbReference type="SAM" id="MobiDB-lite"/>
    </source>
</evidence>
<organism evidence="2 3">
    <name type="scientific">Phocoena sinus</name>
    <name type="common">Vaquita</name>
    <dbReference type="NCBI Taxonomy" id="42100"/>
    <lineage>
        <taxon>Eukaryota</taxon>
        <taxon>Metazoa</taxon>
        <taxon>Chordata</taxon>
        <taxon>Craniata</taxon>
        <taxon>Vertebrata</taxon>
        <taxon>Euteleostomi</taxon>
        <taxon>Mammalia</taxon>
        <taxon>Eutheria</taxon>
        <taxon>Laurasiatheria</taxon>
        <taxon>Artiodactyla</taxon>
        <taxon>Whippomorpha</taxon>
        <taxon>Cetacea</taxon>
        <taxon>Odontoceti</taxon>
        <taxon>Phocoenidae</taxon>
        <taxon>Phocoena</taxon>
    </lineage>
</organism>
<reference evidence="2" key="1">
    <citation type="submission" date="2019-08" db="EMBL/GenBank/DDBJ databases">
        <title>Phocoena sinus (Vaquita) genome, mPhoSin1, primary haplotype.</title>
        <authorList>
            <person name="Morin P."/>
            <person name="Mountcastle J."/>
            <person name="Fungtammasan C."/>
            <person name="Rhie A."/>
            <person name="Rojas-Bracho L."/>
            <person name="Smith C.R."/>
            <person name="Taylor B.L."/>
            <person name="Gulland F.M.D."/>
            <person name="Musser W."/>
            <person name="Houck M."/>
            <person name="Haase B."/>
            <person name="Paez S."/>
            <person name="Howe K."/>
            <person name="Torrance J."/>
            <person name="Formenti G."/>
            <person name="Phillippy A."/>
            <person name="Ryder O."/>
            <person name="Jarvis E.D."/>
            <person name="Fedrigo O."/>
        </authorList>
    </citation>
    <scope>NUCLEOTIDE SEQUENCE [LARGE SCALE GENOMIC DNA]</scope>
</reference>
<name>A0A8C9CW42_PHOSS</name>
<evidence type="ECO:0000313" key="3">
    <source>
        <dbReference type="Proteomes" id="UP000694554"/>
    </source>
</evidence>
<feature type="compositionally biased region" description="Low complexity" evidence="1">
    <location>
        <begin position="43"/>
        <end position="53"/>
    </location>
</feature>
<dbReference type="Proteomes" id="UP000694554">
    <property type="component" value="Chromosome 18"/>
</dbReference>